<protein>
    <submittedName>
        <fullName evidence="1">Uncharacterized protein</fullName>
    </submittedName>
</protein>
<gene>
    <name evidence="1" type="ORF">BWY04_00700</name>
</gene>
<name>A0A1V5ZPA9_9BACT</name>
<dbReference type="EMBL" id="MWDB01000012">
    <property type="protein sequence ID" value="OQB41704.1"/>
    <property type="molecule type" value="Genomic_DNA"/>
</dbReference>
<accession>A0A1V5ZPA9</accession>
<sequence length="46" mass="5407">MNVTILISDLKPGNLYFKEVRRSNATSNYFIVKVKEVQFDTEKKNK</sequence>
<organism evidence="1">
    <name type="scientific">candidate division CPR1 bacterium ADurb.Bin160</name>
    <dbReference type="NCBI Taxonomy" id="1852826"/>
    <lineage>
        <taxon>Bacteria</taxon>
        <taxon>candidate division CPR1</taxon>
    </lineage>
</organism>
<dbReference type="Proteomes" id="UP000485621">
    <property type="component" value="Unassembled WGS sequence"/>
</dbReference>
<reference evidence="1" key="1">
    <citation type="submission" date="2017-02" db="EMBL/GenBank/DDBJ databases">
        <title>Delving into the versatile metabolic prowess of the omnipresent phylum Bacteroidetes.</title>
        <authorList>
            <person name="Nobu M.K."/>
            <person name="Mei R."/>
            <person name="Narihiro T."/>
            <person name="Kuroda K."/>
            <person name="Liu W.-T."/>
        </authorList>
    </citation>
    <scope>NUCLEOTIDE SEQUENCE</scope>
    <source>
        <strain evidence="1">ADurb.Bin160</strain>
    </source>
</reference>
<dbReference type="AlphaFoldDB" id="A0A1V5ZPA9"/>
<comment type="caution">
    <text evidence="1">The sequence shown here is derived from an EMBL/GenBank/DDBJ whole genome shotgun (WGS) entry which is preliminary data.</text>
</comment>
<proteinExistence type="predicted"/>
<evidence type="ECO:0000313" key="1">
    <source>
        <dbReference type="EMBL" id="OQB41704.1"/>
    </source>
</evidence>